<dbReference type="SUPFAM" id="SSF53448">
    <property type="entry name" value="Nucleotide-diphospho-sugar transferases"/>
    <property type="match status" value="1"/>
</dbReference>
<dbReference type="OrthoDB" id="5605951at2"/>
<dbReference type="EMBL" id="MUBK01000015">
    <property type="protein sequence ID" value="OTA19788.1"/>
    <property type="molecule type" value="Genomic_DNA"/>
</dbReference>
<dbReference type="InterPro" id="IPR029044">
    <property type="entry name" value="Nucleotide-diphossugar_trans"/>
</dbReference>
<dbReference type="Proteomes" id="UP000194204">
    <property type="component" value="Unassembled WGS sequence"/>
</dbReference>
<evidence type="ECO:0000313" key="1">
    <source>
        <dbReference type="EMBL" id="OTA19788.1"/>
    </source>
</evidence>
<reference evidence="1 2" key="1">
    <citation type="submission" date="2017-01" db="EMBL/GenBank/DDBJ databases">
        <title>Deconstructing symbiosis and pathogenesis requirements using a combined genomic-metabolomic approach.</title>
        <authorList>
            <person name="Tobias N.J."/>
            <person name="Wolff H."/>
            <person name="Djahanschiri B."/>
            <person name="Ebersberger I."/>
            <person name="Bode H.B."/>
        </authorList>
    </citation>
    <scope>NUCLEOTIDE SEQUENCE [LARGE SCALE GENOMIC DNA]</scope>
    <source>
        <strain evidence="1 2">DSM 4764</strain>
    </source>
</reference>
<dbReference type="AlphaFoldDB" id="A0A1Y2SLX1"/>
<dbReference type="Gene3D" id="3.90.550.20">
    <property type="match status" value="1"/>
</dbReference>
<keyword evidence="2" id="KW-1185">Reference proteome</keyword>
<comment type="caution">
    <text evidence="1">The sequence shown here is derived from an EMBL/GenBank/DDBJ whole genome shotgun (WGS) entry which is preliminary data.</text>
</comment>
<proteinExistence type="predicted"/>
<gene>
    <name evidence="1" type="ORF">Xbed_02099</name>
</gene>
<dbReference type="RefSeq" id="WP_086112856.1">
    <property type="nucleotide sequence ID" value="NZ_CAWNHF010000057.1"/>
</dbReference>
<name>A0A1Y2SLX1_9GAMM</name>
<protein>
    <submittedName>
        <fullName evidence="1">Uncharacterized protein</fullName>
    </submittedName>
</protein>
<evidence type="ECO:0000313" key="2">
    <source>
        <dbReference type="Proteomes" id="UP000194204"/>
    </source>
</evidence>
<organism evidence="1 2">
    <name type="scientific">Xenorhabdus beddingii</name>
    <dbReference type="NCBI Taxonomy" id="40578"/>
    <lineage>
        <taxon>Bacteria</taxon>
        <taxon>Pseudomonadati</taxon>
        <taxon>Pseudomonadota</taxon>
        <taxon>Gammaproteobacteria</taxon>
        <taxon>Enterobacterales</taxon>
        <taxon>Morganellaceae</taxon>
        <taxon>Xenorhabdus</taxon>
    </lineage>
</organism>
<dbReference type="InterPro" id="IPR007577">
    <property type="entry name" value="GlycoTrfase_DXD_sugar-bd_CS"/>
</dbReference>
<accession>A0A1Y2SLX1</accession>
<dbReference type="Pfam" id="PF04488">
    <property type="entry name" value="Gly_transf_sug"/>
    <property type="match status" value="1"/>
</dbReference>
<sequence>MNILKKIHYFWTGNNIPENDLRNIMTMKHENPGFEVNIWSKNGDNTLILNTLRSLTFKFKQQNVNIGEIMINENLFNYRNIEEAFTRLIQRTNIIYQSRIKYYKQNNNYNRNIEFNCFKQNIKRYGDYSELINYLHHVYHLHLHGDHHNYAAASDIARLVILYLEGGIYLDADVQLTDSHMKYRKSEVFDKFIYSQEGEPLRKDINGKTARFEKADFPPGLGFGDTSGRGWRKVSEEEKWNTIRKENISDDHKIGSYTSTILGNRFGNAIISAPQYSTTIFNILLKMATEMKRKHLKLQIDQTQKADKINAIKYPLQPYQDNLRIDKALKYHKAGKISLDKRCSMLDPIWRTGIDASRPTNENTPTDIRHRRIDKTVEMTGPAVYARFLNLHNDNYLSEDHQIKGRRSLLFKETDAGGVWAAVNIHKKKK</sequence>